<comment type="caution">
    <text evidence="2">The sequence shown here is derived from an EMBL/GenBank/DDBJ whole genome shotgun (WGS) entry which is preliminary data.</text>
</comment>
<dbReference type="Proteomes" id="UP000189670">
    <property type="component" value="Unassembled WGS sequence"/>
</dbReference>
<dbReference type="AlphaFoldDB" id="A0A1V1PAF1"/>
<name>A0A1V1PAF1_9BACT</name>
<evidence type="ECO:0000259" key="1">
    <source>
        <dbReference type="Pfam" id="PF13598"/>
    </source>
</evidence>
<reference evidence="3" key="1">
    <citation type="submission" date="2012-11" db="EMBL/GenBank/DDBJ databases">
        <authorList>
            <person name="Lucero-Rivera Y.E."/>
            <person name="Tovar-Ramirez D."/>
        </authorList>
    </citation>
    <scope>NUCLEOTIDE SEQUENCE [LARGE SCALE GENOMIC DNA]</scope>
    <source>
        <strain evidence="3">Araruama</strain>
    </source>
</reference>
<dbReference type="EMBL" id="ATBP01000226">
    <property type="protein sequence ID" value="ETR71754.1"/>
    <property type="molecule type" value="Genomic_DNA"/>
</dbReference>
<gene>
    <name evidence="2" type="ORF">OMM_02245</name>
</gene>
<dbReference type="PANTHER" id="PTHR38075">
    <property type="entry name" value="DUF4139 DOMAIN-CONTAINING PROTEIN"/>
    <property type="match status" value="1"/>
</dbReference>
<proteinExistence type="predicted"/>
<dbReference type="InterPro" id="IPR037291">
    <property type="entry name" value="DUF4139"/>
</dbReference>
<dbReference type="Pfam" id="PF13598">
    <property type="entry name" value="DUF4139"/>
    <property type="match status" value="1"/>
</dbReference>
<accession>A0A1V1PAF1</accession>
<feature type="domain" description="DUF4139" evidence="1">
    <location>
        <begin position="117"/>
        <end position="385"/>
    </location>
</feature>
<evidence type="ECO:0000313" key="3">
    <source>
        <dbReference type="Proteomes" id="UP000189670"/>
    </source>
</evidence>
<dbReference type="PANTHER" id="PTHR38075:SF1">
    <property type="entry name" value="DUF4139 DOMAIN-CONTAINING PROTEIN"/>
    <property type="match status" value="1"/>
</dbReference>
<evidence type="ECO:0000313" key="2">
    <source>
        <dbReference type="EMBL" id="ETR71754.1"/>
    </source>
</evidence>
<sequence>MKKFIITILMIFIIKSVPTLAKIDLVTLPSRDSIKLTLYKSPDMTLVQETRSISLKQGINELQFSWDHTQIDPGSIDMMPATITDGIHVENVTFPAHMNQLAVWKINSTQAISIPMRLRYLTAGMDWRAYYSAILSTDEKSMQLNGYVRVNNHSGESFEEAKIYLVMGSVNMLESIENLASNKTPYGRPNQERPRKRVRKQGRALFNMAVAMDAASGAQPPPNVVKAGTASEYAIFEIDRKESLQSGWGKQLVFLQDQSIPVTNVYRFNPEKYGQKVIRLVTFQNPAQKQHLPLPGGKIRIYRDIYKNQHFSYEGQSNLDDIPVGKKVEISLGPQDQITVEKIRMKNRTDHYQFGNKGNIVSWEEFYQDRIKLNNTRSVSVTIEIICSFNATNWKVGQKDDWVTYEQIDQHSVKFCAVLEKHSRKAFSYDVHIYNRDSVNLIGSL</sequence>
<protein>
    <recommendedName>
        <fullName evidence="1">DUF4139 domain-containing protein</fullName>
    </recommendedName>
</protein>
<organism evidence="2 3">
    <name type="scientific">Candidatus Magnetoglobus multicellularis str. Araruama</name>
    <dbReference type="NCBI Taxonomy" id="890399"/>
    <lineage>
        <taxon>Bacteria</taxon>
        <taxon>Pseudomonadati</taxon>
        <taxon>Thermodesulfobacteriota</taxon>
        <taxon>Desulfobacteria</taxon>
        <taxon>Desulfobacterales</taxon>
        <taxon>Desulfobacteraceae</taxon>
        <taxon>Candidatus Magnetoglobus</taxon>
    </lineage>
</organism>